<feature type="domain" description="GH16" evidence="2">
    <location>
        <begin position="29"/>
        <end position="281"/>
    </location>
</feature>
<dbReference type="Gene3D" id="2.60.120.200">
    <property type="match status" value="1"/>
</dbReference>
<dbReference type="PANTHER" id="PTHR10963">
    <property type="entry name" value="GLYCOSYL HYDROLASE-RELATED"/>
    <property type="match status" value="1"/>
</dbReference>
<dbReference type="InterPro" id="IPR013320">
    <property type="entry name" value="ConA-like_dom_sf"/>
</dbReference>
<dbReference type="CDD" id="cd02182">
    <property type="entry name" value="GH16_Strep_laminarinase_like"/>
    <property type="match status" value="1"/>
</dbReference>
<organism evidence="3 4">
    <name type="scientific">Stachybotrys chartarum (strain CBS 109288 / IBT 7711)</name>
    <name type="common">Toxic black mold</name>
    <name type="synonym">Stilbospora chartarum</name>
    <dbReference type="NCBI Taxonomy" id="1280523"/>
    <lineage>
        <taxon>Eukaryota</taxon>
        <taxon>Fungi</taxon>
        <taxon>Dikarya</taxon>
        <taxon>Ascomycota</taxon>
        <taxon>Pezizomycotina</taxon>
        <taxon>Sordariomycetes</taxon>
        <taxon>Hypocreomycetidae</taxon>
        <taxon>Hypocreales</taxon>
        <taxon>Stachybotryaceae</taxon>
        <taxon>Stachybotrys</taxon>
    </lineage>
</organism>
<dbReference type="HOGENOM" id="CLU_019533_3_1_1"/>
<name>A0A084ASH1_STACB</name>
<accession>A0A084ASH1</accession>
<feature type="signal peptide" evidence="1">
    <location>
        <begin position="1"/>
        <end position="18"/>
    </location>
</feature>
<evidence type="ECO:0000313" key="3">
    <source>
        <dbReference type="EMBL" id="KEY68250.1"/>
    </source>
</evidence>
<dbReference type="InterPro" id="IPR000757">
    <property type="entry name" value="Beta-glucanase-like"/>
</dbReference>
<evidence type="ECO:0000313" key="4">
    <source>
        <dbReference type="Proteomes" id="UP000028045"/>
    </source>
</evidence>
<keyword evidence="4" id="KW-1185">Reference proteome</keyword>
<feature type="chain" id="PRO_5001770992" description="GH16 domain-containing protein" evidence="1">
    <location>
        <begin position="19"/>
        <end position="281"/>
    </location>
</feature>
<dbReference type="SUPFAM" id="SSF49899">
    <property type="entry name" value="Concanavalin A-like lectins/glucanases"/>
    <property type="match status" value="1"/>
</dbReference>
<sequence length="281" mass="30555">MQQCILFLAAMAAPLARAILAPNVDGMKIVWSESFSGCAGCAPSSDEWNVALDVNTNNEIQDYSTSNANIQLSGGDTVQLVPLKDEAGRWTSGRIETVQSFTPQPGKRMLFQGELRVGSNAHKQGIWPAFWMLGNSIREGTEWPLCGELDIYEQVNGDMEAHGTLHCGEFPGGVCNEPTGIAKTTSIPDNEFHTWSIAVDRTSNNWQTETITWLSDGNPYHVLTGAELGDEGVWATLAHSPMYLLLNVAVGGDWPGPPNDETEDSWGSMLEVSYVGVYETA</sequence>
<dbReference type="InterPro" id="IPR050546">
    <property type="entry name" value="Glycosyl_Hydrlase_16"/>
</dbReference>
<dbReference type="AlphaFoldDB" id="A0A084ASH1"/>
<dbReference type="Pfam" id="PF00722">
    <property type="entry name" value="Glyco_hydro_16"/>
    <property type="match status" value="1"/>
</dbReference>
<dbReference type="PANTHER" id="PTHR10963:SF60">
    <property type="entry name" value="GRAM-NEGATIVE BACTERIA-BINDING PROTEIN 1-RELATED"/>
    <property type="match status" value="1"/>
</dbReference>
<dbReference type="PROSITE" id="PS51762">
    <property type="entry name" value="GH16_2"/>
    <property type="match status" value="1"/>
</dbReference>
<protein>
    <recommendedName>
        <fullName evidence="2">GH16 domain-containing protein</fullName>
    </recommendedName>
</protein>
<dbReference type="GO" id="GO:0004553">
    <property type="term" value="F:hydrolase activity, hydrolyzing O-glycosyl compounds"/>
    <property type="evidence" value="ECO:0007669"/>
    <property type="project" value="InterPro"/>
</dbReference>
<reference evidence="3 4" key="1">
    <citation type="journal article" date="2014" name="BMC Genomics">
        <title>Comparative genome sequencing reveals chemotype-specific gene clusters in the toxigenic black mold Stachybotrys.</title>
        <authorList>
            <person name="Semeiks J."/>
            <person name="Borek D."/>
            <person name="Otwinowski Z."/>
            <person name="Grishin N.V."/>
        </authorList>
    </citation>
    <scope>NUCLEOTIDE SEQUENCE [LARGE SCALE GENOMIC DNA]</scope>
    <source>
        <strain evidence="4">CBS 109288 / IBT 7711</strain>
    </source>
</reference>
<proteinExistence type="predicted"/>
<dbReference type="GO" id="GO:0005975">
    <property type="term" value="P:carbohydrate metabolic process"/>
    <property type="evidence" value="ECO:0007669"/>
    <property type="project" value="InterPro"/>
</dbReference>
<evidence type="ECO:0000256" key="1">
    <source>
        <dbReference type="SAM" id="SignalP"/>
    </source>
</evidence>
<keyword evidence="1" id="KW-0732">Signal</keyword>
<dbReference type="EMBL" id="KL648585">
    <property type="protein sequence ID" value="KEY68250.1"/>
    <property type="molecule type" value="Genomic_DNA"/>
</dbReference>
<evidence type="ECO:0000259" key="2">
    <source>
        <dbReference type="PROSITE" id="PS51762"/>
    </source>
</evidence>
<dbReference type="Proteomes" id="UP000028045">
    <property type="component" value="Unassembled WGS sequence"/>
</dbReference>
<gene>
    <name evidence="3" type="ORF">S7711_04781</name>
</gene>
<dbReference type="OrthoDB" id="192832at2759"/>